<reference evidence="4" key="1">
    <citation type="journal article" date="2023" name="PeerJ">
        <title>Selection and evaluation of lactic acid bacteria from chicken feces in Thailand as potential probiotics.</title>
        <authorList>
            <person name="Khurajog B."/>
            <person name="Disastra Y."/>
            <person name="Lawwyne L.D."/>
            <person name="Sirichokchatchawan W."/>
            <person name="Niyomtham W."/>
            <person name="Yindee J."/>
            <person name="Hampson D.J."/>
            <person name="Prapasarakul N."/>
        </authorList>
    </citation>
    <scope>NUCLEOTIDE SEQUENCE</scope>
    <source>
        <strain evidence="4">BF14</strain>
    </source>
</reference>
<dbReference type="Proteomes" id="UP001280415">
    <property type="component" value="Unassembled WGS sequence"/>
</dbReference>
<dbReference type="RefSeq" id="WP_317052487.1">
    <property type="nucleotide sequence ID" value="NZ_CP140878.1"/>
</dbReference>
<dbReference type="InterPro" id="IPR029044">
    <property type="entry name" value="Nucleotide-diphossugar_trans"/>
</dbReference>
<dbReference type="CDD" id="cd00761">
    <property type="entry name" value="Glyco_tranf_GTA_type"/>
    <property type="match status" value="1"/>
</dbReference>
<evidence type="ECO:0000256" key="1">
    <source>
        <dbReference type="ARBA" id="ARBA00022676"/>
    </source>
</evidence>
<proteinExistence type="predicted"/>
<dbReference type="PANTHER" id="PTHR22916">
    <property type="entry name" value="GLYCOSYLTRANSFERASE"/>
    <property type="match status" value="1"/>
</dbReference>
<dbReference type="PANTHER" id="PTHR22916:SF51">
    <property type="entry name" value="GLYCOSYLTRANSFERASE EPSH-RELATED"/>
    <property type="match status" value="1"/>
</dbReference>
<accession>A0AAW8YRM2</accession>
<dbReference type="EC" id="2.4.-.-" evidence="4"/>
<evidence type="ECO:0000313" key="4">
    <source>
        <dbReference type="EMBL" id="MDV2912141.1"/>
    </source>
</evidence>
<evidence type="ECO:0000259" key="3">
    <source>
        <dbReference type="Pfam" id="PF00535"/>
    </source>
</evidence>
<dbReference type="Pfam" id="PF00535">
    <property type="entry name" value="Glycos_transf_2"/>
    <property type="match status" value="1"/>
</dbReference>
<dbReference type="AlphaFoldDB" id="A0AAW8YRM2"/>
<sequence>MRLESRLNNSFNYPEVTIVLPAYNAQKYIKDTFKCVLSQIYKNLKIIVVDDGSTDQTLDIIKELSQNDKRVTILSKENGGLSSARNYGLTHVTSEYVTFVDSDDYIDTDYVTKLMEPFLLNDNVMISLVKYVRTSFYLANGFSNNNKIEFLKRDAGFNKCLLQYKGYDVSAWAKMYKTNLFEENKYVDGITYEDLEILPKLFSEINQDGMIAYVDSVKYQYMRTPNSIITGSFQERDLDILDIVRNGLAFVEQRLPNSREAYLAKAIAATFSVYRKAIRANGEKEDRSKIFETLKWLARQVNMRSGLTKKEIIAFLVLMLGERGSIPLVRMLSKFLKEG</sequence>
<name>A0AAW8YRM2_PEDAC</name>
<organism evidence="4 5">
    <name type="scientific">Pediococcus acidilactici</name>
    <dbReference type="NCBI Taxonomy" id="1254"/>
    <lineage>
        <taxon>Bacteria</taxon>
        <taxon>Bacillati</taxon>
        <taxon>Bacillota</taxon>
        <taxon>Bacilli</taxon>
        <taxon>Lactobacillales</taxon>
        <taxon>Lactobacillaceae</taxon>
        <taxon>Pediococcus</taxon>
        <taxon>Pediococcus acidilactici group</taxon>
    </lineage>
</organism>
<dbReference type="Gene3D" id="3.90.550.10">
    <property type="entry name" value="Spore Coat Polysaccharide Biosynthesis Protein SpsA, Chain A"/>
    <property type="match status" value="1"/>
</dbReference>
<dbReference type="EMBL" id="JAWJAX010000016">
    <property type="protein sequence ID" value="MDV2912141.1"/>
    <property type="molecule type" value="Genomic_DNA"/>
</dbReference>
<feature type="domain" description="Glycosyltransferase 2-like" evidence="3">
    <location>
        <begin position="17"/>
        <end position="178"/>
    </location>
</feature>
<evidence type="ECO:0000313" key="5">
    <source>
        <dbReference type="Proteomes" id="UP001280415"/>
    </source>
</evidence>
<dbReference type="InterPro" id="IPR001173">
    <property type="entry name" value="Glyco_trans_2-like"/>
</dbReference>
<dbReference type="SUPFAM" id="SSF53448">
    <property type="entry name" value="Nucleotide-diphospho-sugar transferases"/>
    <property type="match status" value="1"/>
</dbReference>
<keyword evidence="2 4" id="KW-0808">Transferase</keyword>
<keyword evidence="1 4" id="KW-0328">Glycosyltransferase</keyword>
<protein>
    <submittedName>
        <fullName evidence="4">Glycosyltransferase family 2 protein</fullName>
        <ecNumber evidence="4">2.4.-.-</ecNumber>
    </submittedName>
</protein>
<reference evidence="4" key="2">
    <citation type="submission" date="2023-10" db="EMBL/GenBank/DDBJ databases">
        <authorList>
            <person name="Khurajog B."/>
        </authorList>
    </citation>
    <scope>NUCLEOTIDE SEQUENCE</scope>
    <source>
        <strain evidence="4">BF14</strain>
    </source>
</reference>
<gene>
    <name evidence="4" type="ORF">R0H03_09895</name>
</gene>
<evidence type="ECO:0000256" key="2">
    <source>
        <dbReference type="ARBA" id="ARBA00022679"/>
    </source>
</evidence>
<comment type="caution">
    <text evidence="4">The sequence shown here is derived from an EMBL/GenBank/DDBJ whole genome shotgun (WGS) entry which is preliminary data.</text>
</comment>
<dbReference type="GO" id="GO:0016757">
    <property type="term" value="F:glycosyltransferase activity"/>
    <property type="evidence" value="ECO:0007669"/>
    <property type="project" value="UniProtKB-KW"/>
</dbReference>